<dbReference type="Pfam" id="PF02508">
    <property type="entry name" value="Rnf-Nqr"/>
    <property type="match status" value="1"/>
</dbReference>
<dbReference type="STRING" id="1860102.ACCAA_290007"/>
<evidence type="ECO:0000256" key="2">
    <source>
        <dbReference type="ARBA" id="ARBA00022448"/>
    </source>
</evidence>
<evidence type="ECO:0000256" key="8">
    <source>
        <dbReference type="ARBA" id="ARBA00022989"/>
    </source>
</evidence>
<comment type="subcellular location">
    <subcellularLocation>
        <location evidence="12">Cell inner membrane</location>
        <topology evidence="12">Multi-pass membrane protein</topology>
    </subcellularLocation>
    <subcellularLocation>
        <location evidence="1">Endomembrane system</location>
        <topology evidence="1">Multi-pass membrane protein</topology>
    </subcellularLocation>
</comment>
<keyword evidence="9" id="KW-0408">Iron</keyword>
<dbReference type="GO" id="GO:0012505">
    <property type="term" value="C:endomembrane system"/>
    <property type="evidence" value="ECO:0007669"/>
    <property type="project" value="UniProtKB-SubCell"/>
</dbReference>
<proteinExistence type="inferred from homology"/>
<evidence type="ECO:0000256" key="6">
    <source>
        <dbReference type="ARBA" id="ARBA00022967"/>
    </source>
</evidence>
<evidence type="ECO:0000256" key="9">
    <source>
        <dbReference type="ARBA" id="ARBA00023004"/>
    </source>
</evidence>
<keyword evidence="11 12" id="KW-0472">Membrane</keyword>
<evidence type="ECO:0000313" key="14">
    <source>
        <dbReference type="EMBL" id="SBT05989.1"/>
    </source>
</evidence>
<evidence type="ECO:0000256" key="10">
    <source>
        <dbReference type="ARBA" id="ARBA00023014"/>
    </source>
</evidence>
<dbReference type="EC" id="7.-.-.-" evidence="12"/>
<dbReference type="AlphaFoldDB" id="A0A1A8XLE3"/>
<accession>A0A1A8XLE3</accession>
<evidence type="ECO:0000256" key="11">
    <source>
        <dbReference type="ARBA" id="ARBA00023136"/>
    </source>
</evidence>
<keyword evidence="8 12" id="KW-1133">Transmembrane helix</keyword>
<dbReference type="Gene3D" id="1.10.15.40">
    <property type="entry name" value="Electron transport complex subunit B, putative Fe-S cluster"/>
    <property type="match status" value="1"/>
</dbReference>
<evidence type="ECO:0000256" key="1">
    <source>
        <dbReference type="ARBA" id="ARBA00004127"/>
    </source>
</evidence>
<evidence type="ECO:0000259" key="13">
    <source>
        <dbReference type="PROSITE" id="PS51656"/>
    </source>
</evidence>
<feature type="transmembrane region" description="Helical" evidence="12">
    <location>
        <begin position="131"/>
        <end position="150"/>
    </location>
</feature>
<reference evidence="14 15" key="1">
    <citation type="submission" date="2016-06" db="EMBL/GenBank/DDBJ databases">
        <authorList>
            <person name="Kjaerup R.B."/>
            <person name="Dalgaard T.S."/>
            <person name="Juul-Madsen H.R."/>
        </authorList>
    </citation>
    <scope>NUCLEOTIDE SEQUENCE [LARGE SCALE GENOMIC DNA]</scope>
    <source>
        <strain evidence="14">3</strain>
    </source>
</reference>
<dbReference type="InterPro" id="IPR050133">
    <property type="entry name" value="NqrDE/RnfAE_oxidrdctase"/>
</dbReference>
<feature type="transmembrane region" description="Helical" evidence="12">
    <location>
        <begin position="32"/>
        <end position="54"/>
    </location>
</feature>
<comment type="function">
    <text evidence="12">Part of a membrane-bound complex that couples electron transfer with translocation of ions across the membrane.</text>
</comment>
<keyword evidence="15" id="KW-1185">Reference proteome</keyword>
<evidence type="ECO:0000256" key="7">
    <source>
        <dbReference type="ARBA" id="ARBA00022982"/>
    </source>
</evidence>
<evidence type="ECO:0000313" key="15">
    <source>
        <dbReference type="Proteomes" id="UP000199169"/>
    </source>
</evidence>
<feature type="transmembrane region" description="Helical" evidence="12">
    <location>
        <begin position="66"/>
        <end position="87"/>
    </location>
</feature>
<protein>
    <recommendedName>
        <fullName evidence="12">Ion-translocating oxidoreductase complex subunit A</fullName>
        <ecNumber evidence="12">7.-.-.-</ecNumber>
    </recommendedName>
    <alternativeName>
        <fullName evidence="12">Rnf electron transport complex subunit A</fullName>
    </alternativeName>
</protein>
<keyword evidence="3" id="KW-0004">4Fe-4S</keyword>
<dbReference type="InterPro" id="IPR007202">
    <property type="entry name" value="4Fe-4S_dom"/>
</dbReference>
<dbReference type="InterPro" id="IPR003667">
    <property type="entry name" value="NqrDE/RnfAE"/>
</dbReference>
<dbReference type="PANTHER" id="PTHR30335:SF0">
    <property type="entry name" value="ION-TRANSLOCATING OXIDOREDUCTASE COMPLEX SUBUNIT A"/>
    <property type="match status" value="1"/>
</dbReference>
<sequence length="294" mass="30752">MDAGLRAACATWHALCIRTYGKTRSHNAMNEFILLLLSTALVNNVVLIKFLGLCPVMGVSKSVDSALGMGLATTFVITLAAGASWMLDNWLLAPFGLGYLRILTFILVIAAVVQFTEMFIRKARPALYQSLGIYLPLITTNCAVLGVALLNVEQKLSLFKSLLYGFGSALGFTLVLLVFAGLRERVALARVPAAFAGAPISFITISLMPGSNCGQCGFAGCSAAATAIAEGVASPACCPPGGKALAVVIAVRLGITVDLSSDFVGDGWGVHPADHKRPAADSPAPRCRCRSACT</sequence>
<keyword evidence="2 12" id="KW-0813">Transport</keyword>
<keyword evidence="6 12" id="KW-1278">Translocase</keyword>
<comment type="subunit">
    <text evidence="12">The complex is composed of six subunits: RnfA, RnfB, RnfC, RnfD, RnfE and RnfG.</text>
</comment>
<keyword evidence="10" id="KW-0411">Iron-sulfur</keyword>
<dbReference type="NCBIfam" id="TIGR01943">
    <property type="entry name" value="rnfA"/>
    <property type="match status" value="1"/>
</dbReference>
<keyword evidence="7 12" id="KW-0249">Electron transport</keyword>
<evidence type="ECO:0000256" key="3">
    <source>
        <dbReference type="ARBA" id="ARBA00022485"/>
    </source>
</evidence>
<feature type="transmembrane region" description="Helical" evidence="12">
    <location>
        <begin position="162"/>
        <end position="180"/>
    </location>
</feature>
<dbReference type="GO" id="GO:0005886">
    <property type="term" value="C:plasma membrane"/>
    <property type="evidence" value="ECO:0007669"/>
    <property type="project" value="UniProtKB-SubCell"/>
</dbReference>
<keyword evidence="4 12" id="KW-0812">Transmembrane</keyword>
<dbReference type="PANTHER" id="PTHR30335">
    <property type="entry name" value="INTEGRAL MEMBRANE PROTEIN OF SOXR-REDUCING COMPLEX"/>
    <property type="match status" value="1"/>
</dbReference>
<dbReference type="NCBIfam" id="NF003481">
    <property type="entry name" value="PRK05151.1"/>
    <property type="match status" value="1"/>
</dbReference>
<dbReference type="Proteomes" id="UP000199169">
    <property type="component" value="Unassembled WGS sequence"/>
</dbReference>
<organism evidence="14 15">
    <name type="scientific">Candidatus Accumulibacter aalborgensis</name>
    <dbReference type="NCBI Taxonomy" id="1860102"/>
    <lineage>
        <taxon>Bacteria</taxon>
        <taxon>Pseudomonadati</taxon>
        <taxon>Pseudomonadota</taxon>
        <taxon>Betaproteobacteria</taxon>
        <taxon>Candidatus Accumulibacter</taxon>
    </lineage>
</organism>
<dbReference type="InterPro" id="IPR011293">
    <property type="entry name" value="Ion_transpt_RnfA/RsxA"/>
</dbReference>
<feature type="transmembrane region" description="Helical" evidence="12">
    <location>
        <begin position="99"/>
        <end position="119"/>
    </location>
</feature>
<dbReference type="GO" id="GO:0022900">
    <property type="term" value="P:electron transport chain"/>
    <property type="evidence" value="ECO:0007669"/>
    <property type="project" value="UniProtKB-UniRule"/>
</dbReference>
<evidence type="ECO:0000256" key="5">
    <source>
        <dbReference type="ARBA" id="ARBA00022723"/>
    </source>
</evidence>
<keyword evidence="5" id="KW-0479">Metal-binding</keyword>
<dbReference type="HAMAP" id="MF_00459">
    <property type="entry name" value="RsxA_RnfA"/>
    <property type="match status" value="1"/>
</dbReference>
<gene>
    <name evidence="12" type="primary">rnfA</name>
    <name evidence="14" type="ORF">ACCAA_290007</name>
</gene>
<feature type="transmembrane region" description="Helical" evidence="12">
    <location>
        <begin position="187"/>
        <end position="208"/>
    </location>
</feature>
<dbReference type="EMBL" id="FLQX01000104">
    <property type="protein sequence ID" value="SBT05989.1"/>
    <property type="molecule type" value="Genomic_DNA"/>
</dbReference>
<evidence type="ECO:0000256" key="4">
    <source>
        <dbReference type="ARBA" id="ARBA00022692"/>
    </source>
</evidence>
<dbReference type="GO" id="GO:0051539">
    <property type="term" value="F:4 iron, 4 sulfur cluster binding"/>
    <property type="evidence" value="ECO:0007669"/>
    <property type="project" value="UniProtKB-KW"/>
</dbReference>
<evidence type="ECO:0000256" key="12">
    <source>
        <dbReference type="HAMAP-Rule" id="MF_00459"/>
    </source>
</evidence>
<keyword evidence="12" id="KW-0997">Cell inner membrane</keyword>
<name>A0A1A8XLE3_9PROT</name>
<dbReference type="GO" id="GO:0046872">
    <property type="term" value="F:metal ion binding"/>
    <property type="evidence" value="ECO:0007669"/>
    <property type="project" value="UniProtKB-KW"/>
</dbReference>
<dbReference type="PROSITE" id="PS51656">
    <property type="entry name" value="4FE4S"/>
    <property type="match status" value="1"/>
</dbReference>
<feature type="domain" description="4Fe-4S" evidence="13">
    <location>
        <begin position="196"/>
        <end position="255"/>
    </location>
</feature>
<keyword evidence="12" id="KW-1003">Cell membrane</keyword>
<comment type="similarity">
    <text evidence="12">Belongs to the NqrDE/RnfAE family.</text>
</comment>